<comment type="caution">
    <text evidence="2">The sequence shown here is derived from an EMBL/GenBank/DDBJ whole genome shotgun (WGS) entry which is preliminary data.</text>
</comment>
<evidence type="ECO:0000313" key="3">
    <source>
        <dbReference type="Proteomes" id="UP000014629"/>
    </source>
</evidence>
<organism evidence="2 3">
    <name type="scientific">Streptomyces aurantiacus JA 4570</name>
    <dbReference type="NCBI Taxonomy" id="1286094"/>
    <lineage>
        <taxon>Bacteria</taxon>
        <taxon>Bacillati</taxon>
        <taxon>Actinomycetota</taxon>
        <taxon>Actinomycetes</taxon>
        <taxon>Kitasatosporales</taxon>
        <taxon>Streptomycetaceae</taxon>
        <taxon>Streptomyces</taxon>
        <taxon>Streptomyces aurantiacus group</taxon>
    </lineage>
</organism>
<dbReference type="AlphaFoldDB" id="S3ZK18"/>
<reference evidence="2 3" key="1">
    <citation type="submission" date="2013-02" db="EMBL/GenBank/DDBJ databases">
        <title>Draft Genome Sequence of Streptomyces aurantiacus, Which Produces Setomimycin.</title>
        <authorList>
            <person name="Gruening B.A."/>
            <person name="Praeg A."/>
            <person name="Erxleben A."/>
            <person name="Guenther S."/>
            <person name="Mueller M."/>
        </authorList>
    </citation>
    <scope>NUCLEOTIDE SEQUENCE [LARGE SCALE GENOMIC DNA]</scope>
    <source>
        <strain evidence="2 3">JA 4570</strain>
    </source>
</reference>
<evidence type="ECO:0000256" key="1">
    <source>
        <dbReference type="SAM" id="Phobius"/>
    </source>
</evidence>
<keyword evidence="1" id="KW-1133">Transmembrane helix</keyword>
<protein>
    <submittedName>
        <fullName evidence="2">Uncharacterized protein</fullName>
    </submittedName>
</protein>
<keyword evidence="1" id="KW-0812">Transmembrane</keyword>
<feature type="transmembrane region" description="Helical" evidence="1">
    <location>
        <begin position="25"/>
        <end position="47"/>
    </location>
</feature>
<dbReference type="EMBL" id="AOPZ01000184">
    <property type="protein sequence ID" value="EPH43074.1"/>
    <property type="molecule type" value="Genomic_DNA"/>
</dbReference>
<keyword evidence="3" id="KW-1185">Reference proteome</keyword>
<sequence length="66" mass="7478">MLPFVAWGPLYRRDFAPDRSRLTGLLWGLALWLYAYHVFVVSARGFLRLLRGRNGWGGTGPVATEV</sequence>
<dbReference type="Proteomes" id="UP000014629">
    <property type="component" value="Unassembled WGS sequence"/>
</dbReference>
<keyword evidence="1" id="KW-0472">Membrane</keyword>
<proteinExistence type="predicted"/>
<name>S3ZK18_9ACTN</name>
<accession>S3ZK18</accession>
<gene>
    <name evidence="2" type="ORF">STRAU_3864</name>
</gene>
<dbReference type="PATRIC" id="fig|1286094.4.peg.3818"/>
<evidence type="ECO:0000313" key="2">
    <source>
        <dbReference type="EMBL" id="EPH43074.1"/>
    </source>
</evidence>